<dbReference type="NCBIfam" id="TIGR01509">
    <property type="entry name" value="HAD-SF-IA-v3"/>
    <property type="match status" value="1"/>
</dbReference>
<protein>
    <recommendedName>
        <fullName evidence="3">Pyrimidine 5'-nucleotidase</fullName>
    </recommendedName>
</protein>
<dbReference type="InterPro" id="IPR006439">
    <property type="entry name" value="HAD-SF_hydro_IA"/>
</dbReference>
<dbReference type="InterPro" id="IPR023214">
    <property type="entry name" value="HAD_sf"/>
</dbReference>
<organism evidence="1 2">
    <name type="scientific">Rhodosorus marinus</name>
    <dbReference type="NCBI Taxonomy" id="101924"/>
    <lineage>
        <taxon>Eukaryota</taxon>
        <taxon>Rhodophyta</taxon>
        <taxon>Stylonematophyceae</taxon>
        <taxon>Stylonematales</taxon>
        <taxon>Stylonemataceae</taxon>
        <taxon>Rhodosorus</taxon>
    </lineage>
</organism>
<sequence length="255" mass="28749">MDGAGVLVCEAGCCETEVCDKVERNPLFTDLSTVRTLFFDCDDTLYPRSSGVDVIVRNNIALYMERELKIPKDEIPKLRQDLYVQYGTTLRGLQEEHDVDPNHYWEFVHGTLDYRNLLQPNPGLAKILKSLPQKKWVFTNANVEHAEACLKQLGLDNGIFEGIIDVRAMDFANKPSPASFISAMRISGEADASKILFFDDSSKNLEGARKHGIHTVRISDDKSRTILDVAQMQEIDEISHSLADLWKYNEGLPSV</sequence>
<dbReference type="AlphaFoldDB" id="A0AAV8UZV2"/>
<dbReference type="PANTHER" id="PTHR12725">
    <property type="entry name" value="HALOACID DEHALOGENASE-LIKE HYDROLASE"/>
    <property type="match status" value="1"/>
</dbReference>
<keyword evidence="2" id="KW-1185">Reference proteome</keyword>
<evidence type="ECO:0008006" key="3">
    <source>
        <dbReference type="Google" id="ProtNLM"/>
    </source>
</evidence>
<dbReference type="Gene3D" id="1.10.150.450">
    <property type="match status" value="1"/>
</dbReference>
<dbReference type="NCBIfam" id="TIGR01993">
    <property type="entry name" value="Pyr-5-nucltdase"/>
    <property type="match status" value="1"/>
</dbReference>
<gene>
    <name evidence="1" type="ORF">NDN08_003326</name>
</gene>
<dbReference type="SFLD" id="SFLDS00003">
    <property type="entry name" value="Haloacid_Dehalogenase"/>
    <property type="match status" value="1"/>
</dbReference>
<accession>A0AAV8UZV2</accession>
<dbReference type="SFLD" id="SFLDG01132">
    <property type="entry name" value="C1.5.3:_5'-Nucleotidase_Like"/>
    <property type="match status" value="1"/>
</dbReference>
<dbReference type="Gene3D" id="3.40.50.1000">
    <property type="entry name" value="HAD superfamily/HAD-like"/>
    <property type="match status" value="1"/>
</dbReference>
<dbReference type="PANTHER" id="PTHR12725:SF117">
    <property type="entry name" value="HALOACID DEHALOGENASE-LIKE HYDROLASE"/>
    <property type="match status" value="1"/>
</dbReference>
<dbReference type="Pfam" id="PF00702">
    <property type="entry name" value="Hydrolase"/>
    <property type="match status" value="1"/>
</dbReference>
<dbReference type="Proteomes" id="UP001157974">
    <property type="component" value="Unassembled WGS sequence"/>
</dbReference>
<evidence type="ECO:0000313" key="1">
    <source>
        <dbReference type="EMBL" id="KAJ8906842.1"/>
    </source>
</evidence>
<dbReference type="EMBL" id="JAMWBK010000003">
    <property type="protein sequence ID" value="KAJ8906842.1"/>
    <property type="molecule type" value="Genomic_DNA"/>
</dbReference>
<comment type="caution">
    <text evidence="1">The sequence shown here is derived from an EMBL/GenBank/DDBJ whole genome shotgun (WGS) entry which is preliminary data.</text>
</comment>
<proteinExistence type="predicted"/>
<dbReference type="InterPro" id="IPR036412">
    <property type="entry name" value="HAD-like_sf"/>
</dbReference>
<dbReference type="SUPFAM" id="SSF56784">
    <property type="entry name" value="HAD-like"/>
    <property type="match status" value="1"/>
</dbReference>
<dbReference type="InterPro" id="IPR010237">
    <property type="entry name" value="Pyr-5-nucltdase"/>
</dbReference>
<evidence type="ECO:0000313" key="2">
    <source>
        <dbReference type="Proteomes" id="UP001157974"/>
    </source>
</evidence>
<reference evidence="1 2" key="1">
    <citation type="journal article" date="2023" name="Nat. Commun.">
        <title>Origin of minicircular mitochondrial genomes in red algae.</title>
        <authorList>
            <person name="Lee Y."/>
            <person name="Cho C.H."/>
            <person name="Lee Y.M."/>
            <person name="Park S.I."/>
            <person name="Yang J.H."/>
            <person name="West J.A."/>
            <person name="Bhattacharya D."/>
            <person name="Yoon H.S."/>
        </authorList>
    </citation>
    <scope>NUCLEOTIDE SEQUENCE [LARGE SCALE GENOMIC DNA]</scope>
    <source>
        <strain evidence="1 2">CCMP1338</strain>
        <tissue evidence="1">Whole cell</tissue>
    </source>
</reference>
<dbReference type="SFLD" id="SFLDG01129">
    <property type="entry name" value="C1.5:_HAD__Beta-PGM__Phosphata"/>
    <property type="match status" value="1"/>
</dbReference>
<name>A0AAV8UZV2_9RHOD</name>